<gene>
    <name evidence="13" type="ORF">SPLIT_LOCUS12427</name>
</gene>
<evidence type="ECO:0000256" key="6">
    <source>
        <dbReference type="ARBA" id="ARBA00023040"/>
    </source>
</evidence>
<feature type="transmembrane region" description="Helical" evidence="11">
    <location>
        <begin position="218"/>
        <end position="239"/>
    </location>
</feature>
<evidence type="ECO:0000256" key="3">
    <source>
        <dbReference type="ARBA" id="ARBA00022475"/>
    </source>
</evidence>
<keyword evidence="8 10" id="KW-0675">Receptor</keyword>
<dbReference type="PANTHER" id="PTHR24238">
    <property type="entry name" value="G-PROTEIN COUPLED RECEPTOR"/>
    <property type="match status" value="1"/>
</dbReference>
<dbReference type="GO" id="GO:0005886">
    <property type="term" value="C:plasma membrane"/>
    <property type="evidence" value="ECO:0007669"/>
    <property type="project" value="UniProtKB-SubCell"/>
</dbReference>
<feature type="transmembrane region" description="Helical" evidence="11">
    <location>
        <begin position="272"/>
        <end position="296"/>
    </location>
</feature>
<dbReference type="Proteomes" id="UP001153321">
    <property type="component" value="Chromosome 9"/>
</dbReference>
<dbReference type="AlphaFoldDB" id="A0A9P0IHZ0"/>
<dbReference type="CDD" id="cd15392">
    <property type="entry name" value="7tmA_PR4-like"/>
    <property type="match status" value="1"/>
</dbReference>
<dbReference type="Gene3D" id="1.20.1070.10">
    <property type="entry name" value="Rhodopsin 7-helix transmembrane proteins"/>
    <property type="match status" value="1"/>
</dbReference>
<feature type="transmembrane region" description="Helical" evidence="11">
    <location>
        <begin position="129"/>
        <end position="147"/>
    </location>
</feature>
<keyword evidence="5 11" id="KW-1133">Transmembrane helix</keyword>
<comment type="subcellular location">
    <subcellularLocation>
        <location evidence="1">Cell membrane</location>
        <topology evidence="1">Multi-pass membrane protein</topology>
    </subcellularLocation>
</comment>
<evidence type="ECO:0000256" key="9">
    <source>
        <dbReference type="ARBA" id="ARBA00023224"/>
    </source>
</evidence>
<evidence type="ECO:0000256" key="7">
    <source>
        <dbReference type="ARBA" id="ARBA00023136"/>
    </source>
</evidence>
<evidence type="ECO:0000256" key="2">
    <source>
        <dbReference type="ARBA" id="ARBA00010663"/>
    </source>
</evidence>
<proteinExistence type="inferred from homology"/>
<feature type="transmembrane region" description="Helical" evidence="11">
    <location>
        <begin position="311"/>
        <end position="333"/>
    </location>
</feature>
<keyword evidence="14" id="KW-1185">Reference proteome</keyword>
<evidence type="ECO:0000256" key="11">
    <source>
        <dbReference type="SAM" id="Phobius"/>
    </source>
</evidence>
<feature type="transmembrane region" description="Helical" evidence="11">
    <location>
        <begin position="168"/>
        <end position="187"/>
    </location>
</feature>
<dbReference type="PRINTS" id="PR00237">
    <property type="entry name" value="GPCRRHODOPSN"/>
</dbReference>
<evidence type="ECO:0000259" key="12">
    <source>
        <dbReference type="PROSITE" id="PS50262"/>
    </source>
</evidence>
<dbReference type="PANTHER" id="PTHR24238:SF73">
    <property type="entry name" value="RYAMIDE RECEPTOR"/>
    <property type="match status" value="1"/>
</dbReference>
<feature type="domain" description="G-protein coupled receptors family 1 profile" evidence="12">
    <location>
        <begin position="67"/>
        <end position="331"/>
    </location>
</feature>
<dbReference type="PRINTS" id="PR01012">
    <property type="entry name" value="NRPEPTIDEYR"/>
</dbReference>
<evidence type="ECO:0000256" key="4">
    <source>
        <dbReference type="ARBA" id="ARBA00022692"/>
    </source>
</evidence>
<evidence type="ECO:0000256" key="10">
    <source>
        <dbReference type="RuleBase" id="RU000688"/>
    </source>
</evidence>
<dbReference type="InterPro" id="IPR000276">
    <property type="entry name" value="GPCR_Rhodpsn"/>
</dbReference>
<keyword evidence="7 11" id="KW-0472">Membrane</keyword>
<dbReference type="GO" id="GO:0004983">
    <property type="term" value="F:neuropeptide Y receptor activity"/>
    <property type="evidence" value="ECO:0007669"/>
    <property type="project" value="InterPro"/>
</dbReference>
<evidence type="ECO:0000256" key="1">
    <source>
        <dbReference type="ARBA" id="ARBA00004651"/>
    </source>
</evidence>
<dbReference type="InterPro" id="IPR017452">
    <property type="entry name" value="GPCR_Rhodpsn_7TM"/>
</dbReference>
<dbReference type="FunFam" id="1.20.1070.10:FF:000291">
    <property type="entry name" value="Predicted protein"/>
    <property type="match status" value="1"/>
</dbReference>
<feature type="transmembrane region" description="Helical" evidence="11">
    <location>
        <begin position="54"/>
        <end position="75"/>
    </location>
</feature>
<name>A0A9P0IHZ0_SPOLI</name>
<dbReference type="EMBL" id="LR824540">
    <property type="protein sequence ID" value="CAH1647076.1"/>
    <property type="molecule type" value="Genomic_DNA"/>
</dbReference>
<dbReference type="SUPFAM" id="SSF81321">
    <property type="entry name" value="Family A G protein-coupled receptor-like"/>
    <property type="match status" value="1"/>
</dbReference>
<accession>A0A9P0IHZ0</accession>
<protein>
    <recommendedName>
        <fullName evidence="12">G-protein coupled receptors family 1 profile domain-containing protein</fullName>
    </recommendedName>
</protein>
<keyword evidence="3" id="KW-1003">Cell membrane</keyword>
<comment type="similarity">
    <text evidence="2 10">Belongs to the G-protein coupled receptor 1 family.</text>
</comment>
<dbReference type="InterPro" id="IPR000611">
    <property type="entry name" value="NPY_rcpt"/>
</dbReference>
<sequence length="441" mass="49718">MFYDSENGLGYNHSCINCHNDSYYRYNFTDVDDFICVFHDEDDISTSIFKVSVYVMYITVFVTALVGNGLVCTVVQTTARMKTVTNYFIVNLAVGDILMTLFCVPFSFVPTLLLRYWPFGAFMCKAVNFSQAVSVLVSAYTMLAISIDRYIIIMHPLKPRLSKTAAKLVVFAVWSGALVTAAPIPIVSKLQRPSLWHQTCEVDICGEVWSSTEQSRQYTYALLVLQFVLPLSALVCTYTRIAHTVWGGRPPGEAQDARDSRIQHSKRKMVKMMLTVVTVFIMSWLPLNIFIVLWTVHENDDEWASWPGMPYVWFACHWLAMSHSCYNPMIYCYMNIRYRQGFQEIFSALLCLKKKDSTRPCQRSSVCEGIPMSELMGVNGTGTANRRGIHVCRCQTSKSTAVSNGSKSITCTFCTPKPASRSSAASLTPPVRAASVRSQFF</sequence>
<dbReference type="SMART" id="SM01381">
    <property type="entry name" value="7TM_GPCR_Srsx"/>
    <property type="match status" value="1"/>
</dbReference>
<dbReference type="PROSITE" id="PS00237">
    <property type="entry name" value="G_PROTEIN_RECEP_F1_1"/>
    <property type="match status" value="1"/>
</dbReference>
<feature type="transmembrane region" description="Helical" evidence="11">
    <location>
        <begin position="87"/>
        <end position="109"/>
    </location>
</feature>
<organism evidence="13 14">
    <name type="scientific">Spodoptera littoralis</name>
    <name type="common">Egyptian cotton leafworm</name>
    <dbReference type="NCBI Taxonomy" id="7109"/>
    <lineage>
        <taxon>Eukaryota</taxon>
        <taxon>Metazoa</taxon>
        <taxon>Ecdysozoa</taxon>
        <taxon>Arthropoda</taxon>
        <taxon>Hexapoda</taxon>
        <taxon>Insecta</taxon>
        <taxon>Pterygota</taxon>
        <taxon>Neoptera</taxon>
        <taxon>Endopterygota</taxon>
        <taxon>Lepidoptera</taxon>
        <taxon>Glossata</taxon>
        <taxon>Ditrysia</taxon>
        <taxon>Noctuoidea</taxon>
        <taxon>Noctuidae</taxon>
        <taxon>Amphipyrinae</taxon>
        <taxon>Spodoptera</taxon>
    </lineage>
</organism>
<dbReference type="Pfam" id="PF00001">
    <property type="entry name" value="7tm_1"/>
    <property type="match status" value="1"/>
</dbReference>
<evidence type="ECO:0000313" key="13">
    <source>
        <dbReference type="EMBL" id="CAH1647076.1"/>
    </source>
</evidence>
<keyword evidence="4 10" id="KW-0812">Transmembrane</keyword>
<reference evidence="13" key="1">
    <citation type="submission" date="2022-02" db="EMBL/GenBank/DDBJ databases">
        <authorList>
            <person name="King R."/>
        </authorList>
    </citation>
    <scope>NUCLEOTIDE SEQUENCE</scope>
</reference>
<evidence type="ECO:0000256" key="5">
    <source>
        <dbReference type="ARBA" id="ARBA00022989"/>
    </source>
</evidence>
<keyword evidence="6 10" id="KW-0297">G-protein coupled receptor</keyword>
<keyword evidence="9 10" id="KW-0807">Transducer</keyword>
<dbReference type="PROSITE" id="PS50262">
    <property type="entry name" value="G_PROTEIN_RECEP_F1_2"/>
    <property type="match status" value="1"/>
</dbReference>
<evidence type="ECO:0000313" key="14">
    <source>
        <dbReference type="Proteomes" id="UP001153321"/>
    </source>
</evidence>
<evidence type="ECO:0000256" key="8">
    <source>
        <dbReference type="ARBA" id="ARBA00023170"/>
    </source>
</evidence>